<dbReference type="InterPro" id="IPR016181">
    <property type="entry name" value="Acyl_CoA_acyltransferase"/>
</dbReference>
<dbReference type="Proteomes" id="UP000007879">
    <property type="component" value="Unassembled WGS sequence"/>
</dbReference>
<dbReference type="GO" id="GO:0008080">
    <property type="term" value="F:N-acetyltransferase activity"/>
    <property type="evidence" value="ECO:0007669"/>
    <property type="project" value="TreeGrafter"/>
</dbReference>
<evidence type="ECO:0000256" key="2">
    <source>
        <dbReference type="ARBA" id="ARBA00022679"/>
    </source>
</evidence>
<reference evidence="5" key="2">
    <citation type="submission" date="2017-05" db="UniProtKB">
        <authorList>
            <consortium name="EnsemblMetazoa"/>
        </authorList>
    </citation>
    <scope>IDENTIFICATION</scope>
</reference>
<dbReference type="SUPFAM" id="SSF55729">
    <property type="entry name" value="Acyl-CoA N-acyltransferases (Nat)"/>
    <property type="match status" value="2"/>
</dbReference>
<evidence type="ECO:0000256" key="1">
    <source>
        <dbReference type="ARBA" id="ARBA00008694"/>
    </source>
</evidence>
<organism evidence="5">
    <name type="scientific">Amphimedon queenslandica</name>
    <name type="common">Sponge</name>
    <dbReference type="NCBI Taxonomy" id="400682"/>
    <lineage>
        <taxon>Eukaryota</taxon>
        <taxon>Metazoa</taxon>
        <taxon>Porifera</taxon>
        <taxon>Demospongiae</taxon>
        <taxon>Heteroscleromorpha</taxon>
        <taxon>Haplosclerida</taxon>
        <taxon>Niphatidae</taxon>
        <taxon>Amphimedon</taxon>
    </lineage>
</organism>
<evidence type="ECO:0000313" key="5">
    <source>
        <dbReference type="EnsemblMetazoa" id="Aqu2.1.41976_001"/>
    </source>
</evidence>
<dbReference type="OrthoDB" id="7305308at2759"/>
<keyword evidence="3" id="KW-0012">Acyltransferase</keyword>
<keyword evidence="2" id="KW-0808">Transferase</keyword>
<accession>A0A1X7VNJ6</accession>
<dbReference type="CDD" id="cd04301">
    <property type="entry name" value="NAT_SF"/>
    <property type="match status" value="1"/>
</dbReference>
<dbReference type="Pfam" id="PF00583">
    <property type="entry name" value="Acetyltransf_1"/>
    <property type="match status" value="1"/>
</dbReference>
<keyword evidence="6" id="KW-1185">Reference proteome</keyword>
<protein>
    <recommendedName>
        <fullName evidence="4">N-acetyltransferase domain-containing protein</fullName>
    </recommendedName>
</protein>
<dbReference type="KEGG" id="aqu:105315946"/>
<evidence type="ECO:0000313" key="6">
    <source>
        <dbReference type="Proteomes" id="UP000007879"/>
    </source>
</evidence>
<name>A0A1X7VNJ6_AMPQE</name>
<dbReference type="PANTHER" id="PTHR10545">
    <property type="entry name" value="DIAMINE N-ACETYLTRANSFERASE"/>
    <property type="match status" value="1"/>
</dbReference>
<dbReference type="InParanoid" id="A0A1X7VNJ6"/>
<dbReference type="EnsemblMetazoa" id="Aqu2.1.41976_001">
    <property type="protein sequence ID" value="Aqu2.1.41976_001"/>
    <property type="gene ID" value="Aqu2.1.41976"/>
</dbReference>
<reference evidence="6" key="1">
    <citation type="journal article" date="2010" name="Nature">
        <title>The Amphimedon queenslandica genome and the evolution of animal complexity.</title>
        <authorList>
            <person name="Srivastava M."/>
            <person name="Simakov O."/>
            <person name="Chapman J."/>
            <person name="Fahey B."/>
            <person name="Gauthier M.E."/>
            <person name="Mitros T."/>
            <person name="Richards G.S."/>
            <person name="Conaco C."/>
            <person name="Dacre M."/>
            <person name="Hellsten U."/>
            <person name="Larroux C."/>
            <person name="Putnam N.H."/>
            <person name="Stanke M."/>
            <person name="Adamska M."/>
            <person name="Darling A."/>
            <person name="Degnan S.M."/>
            <person name="Oakley T.H."/>
            <person name="Plachetzki D.C."/>
            <person name="Zhai Y."/>
            <person name="Adamski M."/>
            <person name="Calcino A."/>
            <person name="Cummins S.F."/>
            <person name="Goodstein D.M."/>
            <person name="Harris C."/>
            <person name="Jackson D.J."/>
            <person name="Leys S.P."/>
            <person name="Shu S."/>
            <person name="Woodcroft B.J."/>
            <person name="Vervoort M."/>
            <person name="Kosik K.S."/>
            <person name="Manning G."/>
            <person name="Degnan B.M."/>
            <person name="Rokhsar D.S."/>
        </authorList>
    </citation>
    <scope>NUCLEOTIDE SEQUENCE [LARGE SCALE GENOMIC DNA]</scope>
</reference>
<dbReference type="STRING" id="400682.A0A1X7VNJ6"/>
<dbReference type="EnsemblMetazoa" id="XM_020003717.1">
    <property type="protein sequence ID" value="XP_019859276.1"/>
    <property type="gene ID" value="LOC105315946"/>
</dbReference>
<comment type="similarity">
    <text evidence="1">Belongs to the acetyltransferase family.</text>
</comment>
<dbReference type="AlphaFoldDB" id="A0A1X7VNJ6"/>
<dbReference type="InterPro" id="IPR000182">
    <property type="entry name" value="GNAT_dom"/>
</dbReference>
<dbReference type="FunFam" id="3.40.630.30:FF:000064">
    <property type="entry name" value="GNAT family acetyltransferase"/>
    <property type="match status" value="1"/>
</dbReference>
<evidence type="ECO:0000256" key="3">
    <source>
        <dbReference type="ARBA" id="ARBA00023315"/>
    </source>
</evidence>
<proteinExistence type="inferred from homology"/>
<evidence type="ECO:0000259" key="4">
    <source>
        <dbReference type="PROSITE" id="PS51186"/>
    </source>
</evidence>
<feature type="domain" description="N-acetyltransferase" evidence="4">
    <location>
        <begin position="160"/>
        <end position="333"/>
    </location>
</feature>
<dbReference type="InterPro" id="IPR051016">
    <property type="entry name" value="Diverse_Substrate_AcTransf"/>
</dbReference>
<dbReference type="PROSITE" id="PS51186">
    <property type="entry name" value="GNAT"/>
    <property type="match status" value="1"/>
</dbReference>
<dbReference type="PANTHER" id="PTHR10545:SF29">
    <property type="entry name" value="GH14572P-RELATED"/>
    <property type="match status" value="1"/>
</dbReference>
<gene>
    <name evidence="5" type="primary">105315946</name>
</gene>
<dbReference type="Gene3D" id="3.40.630.30">
    <property type="match status" value="2"/>
</dbReference>
<sequence>MATCLKADVQDFESIWGLIQESGDQTDRWVSKEDLKVLAFGEKDEQLCDYFVAKNEGRVVAVAAIFYLYSTWVGKAICADEFLTNSGEEAQDAVLKELFKTVLERDCHRLRLTLNRSDTALLQRYAEWGGKIETEWLTVRLPKNGLDQFAKEASKLNKHYHIRLATKDDVQSILYLIQCLAEYENDPNAVQTDEEILKEDGYGKESYYQCFVAETDLLDEKVVQTGTLSAKMIHNPRIIGFALHHIMYCKKKGKVMHLEDLFVRQEHRKRGVGTELMRECAKAGVLLGCKEMDWQVLDWNTKAIQLYERLGGVLDKKSIFVQFKEDCMRNILQ</sequence>